<reference evidence="4 5" key="1">
    <citation type="submission" date="2020-01" db="EMBL/GenBank/DDBJ databases">
        <title>Patterns of diversity and host range of bacteriophage communities associated with bean-nodulatin bacteria.</title>
        <authorList>
            <person name="Vann Cauwenberghe J."/>
            <person name="Santamaria R.I."/>
            <person name="Bustos P."/>
            <person name="Juarez S."/>
            <person name="Gonzalez V."/>
        </authorList>
    </citation>
    <scope>NUCLEOTIDE SEQUENCE [LARGE SCALE GENOMIC DNA]</scope>
</reference>
<evidence type="ECO:0000259" key="3">
    <source>
        <dbReference type="PROSITE" id="PS50164"/>
    </source>
</evidence>
<keyword evidence="2" id="KW-0460">Magnesium</keyword>
<feature type="domain" description="GIY-YIG" evidence="3">
    <location>
        <begin position="22"/>
        <end position="105"/>
    </location>
</feature>
<proteinExistence type="predicted"/>
<keyword evidence="5" id="KW-1185">Reference proteome</keyword>
<dbReference type="SUPFAM" id="SSF82771">
    <property type="entry name" value="GIY-YIG endonuclease"/>
    <property type="match status" value="1"/>
</dbReference>
<dbReference type="InterPro" id="IPR035901">
    <property type="entry name" value="GIY-YIG_endonuc_sf"/>
</dbReference>
<name>A0A7S5R4Q6_9CAUD</name>
<keyword evidence="4" id="KW-0255">Endonuclease</keyword>
<dbReference type="GO" id="GO:0004519">
    <property type="term" value="F:endonuclease activity"/>
    <property type="evidence" value="ECO:0007669"/>
    <property type="project" value="UniProtKB-KW"/>
</dbReference>
<dbReference type="Proteomes" id="UP000629603">
    <property type="component" value="Segment"/>
</dbReference>
<gene>
    <name evidence="4" type="ORF">EVB93_006</name>
</gene>
<accession>A0A7S5R4Q6</accession>
<evidence type="ECO:0000256" key="1">
    <source>
        <dbReference type="ARBA" id="ARBA00001946"/>
    </source>
</evidence>
<evidence type="ECO:0000313" key="5">
    <source>
        <dbReference type="Proteomes" id="UP000629603"/>
    </source>
</evidence>
<evidence type="ECO:0000313" key="4">
    <source>
        <dbReference type="EMBL" id="QIG71113.1"/>
    </source>
</evidence>
<dbReference type="EMBL" id="MN988521">
    <property type="protein sequence ID" value="QIG71113.1"/>
    <property type="molecule type" value="Genomic_DNA"/>
</dbReference>
<dbReference type="SMART" id="SM00465">
    <property type="entry name" value="GIYc"/>
    <property type="match status" value="1"/>
</dbReference>
<keyword evidence="4" id="KW-0540">Nuclease</keyword>
<dbReference type="InterPro" id="IPR000305">
    <property type="entry name" value="GIY-YIG_endonuc"/>
</dbReference>
<sequence length="232" mass="26794">MDLTNGLSEKCLSDPFKGYDGRYHYVYIIAHKSDGSYYVGKHSSNYPNDSYLGSGGYIKEAIESKGSYNFDKIIISYHNSSEEAYDAEKSLISLEMIESDQCYNFNGGGRGFASGQLNPIHLKPNPFKSLPYERNGGVVKVRNGTHQWLGQRGWKNPKSTNLSHQTWMNADSLYEIYVSTKYGYSRLLKIHWDKYKIKLSRKVVESMVTKFRSNWIPSHDEEWMKFKMENSK</sequence>
<dbReference type="PROSITE" id="PS50164">
    <property type="entry name" value="GIY_YIG"/>
    <property type="match status" value="1"/>
</dbReference>
<evidence type="ECO:0000256" key="2">
    <source>
        <dbReference type="ARBA" id="ARBA00022842"/>
    </source>
</evidence>
<organism evidence="4 5">
    <name type="scientific">Rhizobium phage RHph_TM30</name>
    <dbReference type="NCBI Taxonomy" id="2509764"/>
    <lineage>
        <taxon>Viruses</taxon>
        <taxon>Duplodnaviria</taxon>
        <taxon>Heunggongvirae</taxon>
        <taxon>Uroviricota</taxon>
        <taxon>Caudoviricetes</taxon>
        <taxon>Kleczkowskaviridae</taxon>
        <taxon>Cuauhnahuacvirus</taxon>
        <taxon>Cuauhnahuacvirus TM30</taxon>
    </lineage>
</organism>
<comment type="cofactor">
    <cofactor evidence="1">
        <name>Mg(2+)</name>
        <dbReference type="ChEBI" id="CHEBI:18420"/>
    </cofactor>
</comment>
<protein>
    <submittedName>
        <fullName evidence="4">Seg-like homing endonuclease protein</fullName>
    </submittedName>
</protein>
<keyword evidence="4" id="KW-0378">Hydrolase</keyword>